<protein>
    <submittedName>
        <fullName evidence="2">AfsA-related hotdog domain-containing protein</fullName>
    </submittedName>
</protein>
<dbReference type="GeneID" id="94037758"/>
<reference evidence="2" key="1">
    <citation type="submission" date="2022-11" db="EMBL/GenBank/DDBJ databases">
        <title>Biodiversity and phylogenetic relationships of bacteria.</title>
        <authorList>
            <person name="Machado R.A.R."/>
            <person name="Bhat A."/>
            <person name="Loulou A."/>
            <person name="Kallel S."/>
        </authorList>
    </citation>
    <scope>NUCLEOTIDE SEQUENCE</scope>
    <source>
        <strain evidence="2">DSM 16503</strain>
    </source>
</reference>
<dbReference type="Proteomes" id="UP001208074">
    <property type="component" value="Unassembled WGS sequence"/>
</dbReference>
<evidence type="ECO:0000313" key="2">
    <source>
        <dbReference type="EMBL" id="MCX5567307.1"/>
    </source>
</evidence>
<sequence length="279" mass="31767">MEVLIVVPKGFDRFAQNENLLLYERLMKLLHDECPERGPLAGRQLIAGQGLSQEQVSHAWFVGISKGLLQEFKHWHTWRGKRLAAKPLVHKHRPENTLISVPEVAQDGGFIADLMLDDRNELMLDHLTGQHVQGMVLTEACRQMFLAVTERFCLEDYQAPKRYFVINTMTMRFQAFAFPLPAQIRYHVLEQKKLRADRVWFHADMNIYQGGAVVAGMEVKFTVFDDVLITQKENQLAASVVQQYVNELGMLNAQSDVTDDVSAFLSNQTAAPCPEQALL</sequence>
<dbReference type="InterPro" id="IPR005509">
    <property type="entry name" value="AfsA_hotdog_dom"/>
</dbReference>
<dbReference type="AlphaFoldDB" id="A0AAW5W4M2"/>
<dbReference type="Pfam" id="PF03756">
    <property type="entry name" value="AfsA"/>
    <property type="match status" value="1"/>
</dbReference>
<organism evidence="2 3">
    <name type="scientific">Alcaligenes phenolicus</name>
    <dbReference type="NCBI Taxonomy" id="232846"/>
    <lineage>
        <taxon>Bacteria</taxon>
        <taxon>Pseudomonadati</taxon>
        <taxon>Pseudomonadota</taxon>
        <taxon>Betaproteobacteria</taxon>
        <taxon>Burkholderiales</taxon>
        <taxon>Alcaligenaceae</taxon>
        <taxon>Alcaligenes</taxon>
    </lineage>
</organism>
<feature type="domain" description="A-factor biosynthesis hotdog" evidence="1">
    <location>
        <begin position="88"/>
        <end position="222"/>
    </location>
</feature>
<accession>A0AAW5W4M2</accession>
<proteinExistence type="predicted"/>
<gene>
    <name evidence="2" type="ORF">OSH02_18195</name>
</gene>
<name>A0AAW5W4M2_9BURK</name>
<dbReference type="RefSeq" id="WP_051316404.1">
    <property type="nucleotide sequence ID" value="NZ_DAMBOE010000001.1"/>
</dbReference>
<dbReference type="EMBL" id="JAPKNB010000018">
    <property type="protein sequence ID" value="MCX5567307.1"/>
    <property type="molecule type" value="Genomic_DNA"/>
</dbReference>
<evidence type="ECO:0000313" key="3">
    <source>
        <dbReference type="Proteomes" id="UP001208074"/>
    </source>
</evidence>
<comment type="caution">
    <text evidence="2">The sequence shown here is derived from an EMBL/GenBank/DDBJ whole genome shotgun (WGS) entry which is preliminary data.</text>
</comment>
<evidence type="ECO:0000259" key="1">
    <source>
        <dbReference type="Pfam" id="PF03756"/>
    </source>
</evidence>